<dbReference type="GO" id="GO:0005886">
    <property type="term" value="C:plasma membrane"/>
    <property type="evidence" value="ECO:0007669"/>
    <property type="project" value="UniProtKB-SubCell"/>
</dbReference>
<feature type="transmembrane region" description="Helical" evidence="6">
    <location>
        <begin position="386"/>
        <end position="413"/>
    </location>
</feature>
<comment type="subcellular location">
    <subcellularLocation>
        <location evidence="1">Cell membrane</location>
        <topology evidence="1">Multi-pass membrane protein</topology>
    </subcellularLocation>
</comment>
<accession>A0A9X1X572</accession>
<dbReference type="Pfam" id="PF12704">
    <property type="entry name" value="MacB_PCD"/>
    <property type="match status" value="2"/>
</dbReference>
<evidence type="ECO:0000256" key="1">
    <source>
        <dbReference type="ARBA" id="ARBA00004651"/>
    </source>
</evidence>
<feature type="transmembrane region" description="Helical" evidence="6">
    <location>
        <begin position="434"/>
        <end position="455"/>
    </location>
</feature>
<evidence type="ECO:0000256" key="4">
    <source>
        <dbReference type="ARBA" id="ARBA00022989"/>
    </source>
</evidence>
<organism evidence="9 10">
    <name type="scientific">Mucilaginibacter straminoryzae</name>
    <dbReference type="NCBI Taxonomy" id="2932774"/>
    <lineage>
        <taxon>Bacteria</taxon>
        <taxon>Pseudomonadati</taxon>
        <taxon>Bacteroidota</taxon>
        <taxon>Sphingobacteriia</taxon>
        <taxon>Sphingobacteriales</taxon>
        <taxon>Sphingobacteriaceae</taxon>
        <taxon>Mucilaginibacter</taxon>
    </lineage>
</organism>
<keyword evidence="2" id="KW-1003">Cell membrane</keyword>
<proteinExistence type="predicted"/>
<evidence type="ECO:0000256" key="2">
    <source>
        <dbReference type="ARBA" id="ARBA00022475"/>
    </source>
</evidence>
<evidence type="ECO:0000256" key="6">
    <source>
        <dbReference type="SAM" id="Phobius"/>
    </source>
</evidence>
<dbReference type="Pfam" id="PF02687">
    <property type="entry name" value="FtsX"/>
    <property type="match status" value="2"/>
</dbReference>
<feature type="transmembrane region" description="Helical" evidence="6">
    <location>
        <begin position="21"/>
        <end position="42"/>
    </location>
</feature>
<dbReference type="InterPro" id="IPR050250">
    <property type="entry name" value="Macrolide_Exporter_MacB"/>
</dbReference>
<evidence type="ECO:0000256" key="5">
    <source>
        <dbReference type="ARBA" id="ARBA00023136"/>
    </source>
</evidence>
<name>A0A9X1X572_9SPHI</name>
<feature type="transmembrane region" description="Helical" evidence="6">
    <location>
        <begin position="339"/>
        <end position="366"/>
    </location>
</feature>
<evidence type="ECO:0000256" key="3">
    <source>
        <dbReference type="ARBA" id="ARBA00022692"/>
    </source>
</evidence>
<dbReference type="Proteomes" id="UP001139450">
    <property type="component" value="Unassembled WGS sequence"/>
</dbReference>
<feature type="domain" description="MacB-like periplasmic core" evidence="8">
    <location>
        <begin position="435"/>
        <end position="637"/>
    </location>
</feature>
<feature type="domain" description="ABC3 transporter permease C-terminal" evidence="7">
    <location>
        <begin position="687"/>
        <end position="800"/>
    </location>
</feature>
<evidence type="ECO:0000259" key="7">
    <source>
        <dbReference type="Pfam" id="PF02687"/>
    </source>
</evidence>
<dbReference type="GO" id="GO:0022857">
    <property type="term" value="F:transmembrane transporter activity"/>
    <property type="evidence" value="ECO:0007669"/>
    <property type="project" value="TreeGrafter"/>
</dbReference>
<feature type="transmembrane region" description="Helical" evidence="6">
    <location>
        <begin position="769"/>
        <end position="791"/>
    </location>
</feature>
<keyword evidence="4 6" id="KW-1133">Transmembrane helix</keyword>
<dbReference type="InterPro" id="IPR025857">
    <property type="entry name" value="MacB_PCD"/>
</dbReference>
<gene>
    <name evidence="9" type="ORF">MUY27_16165</name>
</gene>
<keyword evidence="10" id="KW-1185">Reference proteome</keyword>
<feature type="transmembrane region" description="Helical" evidence="6">
    <location>
        <begin position="736"/>
        <end position="754"/>
    </location>
</feature>
<evidence type="ECO:0000259" key="8">
    <source>
        <dbReference type="Pfam" id="PF12704"/>
    </source>
</evidence>
<dbReference type="PANTHER" id="PTHR30572:SF18">
    <property type="entry name" value="ABC-TYPE MACROLIDE FAMILY EXPORT SYSTEM PERMEASE COMPONENT 2"/>
    <property type="match status" value="1"/>
</dbReference>
<protein>
    <submittedName>
        <fullName evidence="9">ABC transporter permease</fullName>
    </submittedName>
</protein>
<keyword evidence="5 6" id="KW-0472">Membrane</keyword>
<feature type="transmembrane region" description="Helical" evidence="6">
    <location>
        <begin position="686"/>
        <end position="708"/>
    </location>
</feature>
<keyword evidence="3 6" id="KW-0812">Transmembrane</keyword>
<dbReference type="EMBL" id="JALJEJ010000008">
    <property type="protein sequence ID" value="MCJ8211254.1"/>
    <property type="molecule type" value="Genomic_DNA"/>
</dbReference>
<sequence>MFRNYIKTAFRSLKKNKGFTFINVFGLALGLAVCLLIVFYVVDELGYDRYNTKADRIYRLNNDIKFGGHEDSYAVIPAPTAAALVSEFPEVENAARFRQTGSFRVKKGSQNIQEDKVTFADPAIFNIFTLPFVDGSATDALKAPHTAVINETLAKKYFGRTDVVGKTLVLNDTENYKITGVIKDIPRQSHFRFDLFLSMETLAESKQTTWLSNNFQTYMLLKPGANIKTVESKFSDLINRHSSAELQQFLHMSMSDLEKQGNYFRFSVTPLTDIHLKSNRVAEMGENGNIQYVYIFSAIAIFILFIACVNFMNLSTARSANRAREVGVRKVLGSARKDLVFQFLTESILITLVATLIAAVAAWLSLPLFNQMAGKEMSITLKALTWLLPTLIFIVVFVGCLAGSYPAFFLSGFQPIAVLKGKLSGGFKNGNLRSALVIFQFFISIFLIIGTLAIYNQLKYIQNKDLGFNREQVLVIKHAWILGNQTETFKQEIKQLPGVTNASLTGYTPTGGNRNSSTIYTSPVFDLKNALNGQVWTVDADYLPTMGMHLAAGRNFSKEMATDSTSLILNESAIKLLNGKSNLNQFLYKPLDDQMKKIGKYKIIGIVKDFNFNSLRENVTPLILTYGKDQGALNVRVSTKDVKGVLAQIERKWKELSPNQSFSFSFMDQDFDAIYRSEQRVGSICVAFTTFAIIIACLGLFGLAAYAAEQRNKEIGIRKVLGAGVTSIVTMLSKDFIKLVFIAILLAAPLAWWFMQRFFLESYAYRQNIQWWVVVVAASGAVLIAFVTISFQSIKAALINPVKSLRSE</sequence>
<dbReference type="RefSeq" id="WP_245131711.1">
    <property type="nucleotide sequence ID" value="NZ_JALJEJ010000008.1"/>
</dbReference>
<feature type="transmembrane region" description="Helical" evidence="6">
    <location>
        <begin position="292"/>
        <end position="314"/>
    </location>
</feature>
<dbReference type="InterPro" id="IPR003838">
    <property type="entry name" value="ABC3_permease_C"/>
</dbReference>
<feature type="domain" description="MacB-like periplasmic core" evidence="8">
    <location>
        <begin position="20"/>
        <end position="235"/>
    </location>
</feature>
<evidence type="ECO:0000313" key="10">
    <source>
        <dbReference type="Proteomes" id="UP001139450"/>
    </source>
</evidence>
<dbReference type="PANTHER" id="PTHR30572">
    <property type="entry name" value="MEMBRANE COMPONENT OF TRANSPORTER-RELATED"/>
    <property type="match status" value="1"/>
</dbReference>
<reference evidence="9" key="1">
    <citation type="submission" date="2022-04" db="EMBL/GenBank/DDBJ databases">
        <title>Mucilaginibacter sp. RS28 isolated from freshwater.</title>
        <authorList>
            <person name="Ko S.-R."/>
        </authorList>
    </citation>
    <scope>NUCLEOTIDE SEQUENCE</scope>
    <source>
        <strain evidence="9">RS28</strain>
    </source>
</reference>
<comment type="caution">
    <text evidence="9">The sequence shown here is derived from an EMBL/GenBank/DDBJ whole genome shotgun (WGS) entry which is preliminary data.</text>
</comment>
<evidence type="ECO:0000313" key="9">
    <source>
        <dbReference type="EMBL" id="MCJ8211254.1"/>
    </source>
</evidence>
<feature type="domain" description="ABC3 transporter permease C-terminal" evidence="7">
    <location>
        <begin position="298"/>
        <end position="411"/>
    </location>
</feature>
<dbReference type="AlphaFoldDB" id="A0A9X1X572"/>